<name>A0ABX7BRW8_9CAUL</name>
<evidence type="ECO:0000313" key="2">
    <source>
        <dbReference type="EMBL" id="QQQ19473.1"/>
    </source>
</evidence>
<dbReference type="InterPro" id="IPR011083">
    <property type="entry name" value="Phage_tail_collar_dom"/>
</dbReference>
<organism evidence="2 3">
    <name type="scientific">Brevundimonas vitisensis</name>
    <dbReference type="NCBI Taxonomy" id="2800818"/>
    <lineage>
        <taxon>Bacteria</taxon>
        <taxon>Pseudomonadati</taxon>
        <taxon>Pseudomonadota</taxon>
        <taxon>Alphaproteobacteria</taxon>
        <taxon>Caulobacterales</taxon>
        <taxon>Caulobacteraceae</taxon>
        <taxon>Brevundimonas</taxon>
    </lineage>
</organism>
<dbReference type="SUPFAM" id="SSF88874">
    <property type="entry name" value="Receptor-binding domain of short tail fibre protein gp12"/>
    <property type="match status" value="1"/>
</dbReference>
<evidence type="ECO:0000313" key="3">
    <source>
        <dbReference type="Proteomes" id="UP000595448"/>
    </source>
</evidence>
<proteinExistence type="predicted"/>
<dbReference type="EMBL" id="CP067977">
    <property type="protein sequence ID" value="QQQ19473.1"/>
    <property type="molecule type" value="Genomic_DNA"/>
</dbReference>
<dbReference type="Proteomes" id="UP000595448">
    <property type="component" value="Chromosome"/>
</dbReference>
<gene>
    <name evidence="2" type="ORF">JIP62_05090</name>
</gene>
<dbReference type="Gene3D" id="3.90.1340.10">
    <property type="entry name" value="Phage tail collar domain"/>
    <property type="match status" value="1"/>
</dbReference>
<protein>
    <submittedName>
        <fullName evidence="2">Tail fiber protein</fullName>
    </submittedName>
</protein>
<dbReference type="InterPro" id="IPR037053">
    <property type="entry name" value="Phage_tail_collar_dom_sf"/>
</dbReference>
<feature type="domain" description="Phage tail collar" evidence="1">
    <location>
        <begin position="6"/>
        <end position="62"/>
    </location>
</feature>
<evidence type="ECO:0000259" key="1">
    <source>
        <dbReference type="Pfam" id="PF07484"/>
    </source>
</evidence>
<dbReference type="RefSeq" id="WP_201103824.1">
    <property type="nucleotide sequence ID" value="NZ_CP067977.1"/>
</dbReference>
<reference evidence="2 3" key="1">
    <citation type="submission" date="2021-01" db="EMBL/GenBank/DDBJ databases">
        <title>Brevundimonas vitis sp. nov., an bacterium isolated from grape (Vitis vinifera).</title>
        <authorList>
            <person name="Jiang L."/>
            <person name="Lee J."/>
        </authorList>
    </citation>
    <scope>NUCLEOTIDE SEQUENCE [LARGE SCALE GENOMIC DNA]</scope>
    <source>
        <strain evidence="2 3">GRTSA-9</strain>
    </source>
</reference>
<sequence>MDYYAGEIRMFAGPNVPEGWVPCDGRTLNINDYQILYALLGTTWGGNGTTTFGIPDLRGRLPMGQGQGPGLTMRNRGQMLGTETVALTEAQMPAHTHTLNATTAVATSVTPGPGLLHADPADPARAYFAPTAPITNLTLEDPTIGNQGGGQPHSNLMPTSVVTFMMATNGLYPVQP</sequence>
<dbReference type="Pfam" id="PF07484">
    <property type="entry name" value="Collar"/>
    <property type="match status" value="1"/>
</dbReference>
<keyword evidence="3" id="KW-1185">Reference proteome</keyword>
<accession>A0ABX7BRW8</accession>